<organism evidence="2 3">
    <name type="scientific">Aplosporella prunicola CBS 121167</name>
    <dbReference type="NCBI Taxonomy" id="1176127"/>
    <lineage>
        <taxon>Eukaryota</taxon>
        <taxon>Fungi</taxon>
        <taxon>Dikarya</taxon>
        <taxon>Ascomycota</taxon>
        <taxon>Pezizomycotina</taxon>
        <taxon>Dothideomycetes</taxon>
        <taxon>Dothideomycetes incertae sedis</taxon>
        <taxon>Botryosphaeriales</taxon>
        <taxon>Aplosporellaceae</taxon>
        <taxon>Aplosporella</taxon>
    </lineage>
</organism>
<feature type="compositionally biased region" description="Polar residues" evidence="1">
    <location>
        <begin position="81"/>
        <end position="90"/>
    </location>
</feature>
<gene>
    <name evidence="2" type="ORF">K452DRAFT_152043</name>
</gene>
<keyword evidence="3" id="KW-1185">Reference proteome</keyword>
<proteinExistence type="predicted"/>
<protein>
    <submittedName>
        <fullName evidence="2">Uncharacterized protein</fullName>
    </submittedName>
</protein>
<dbReference type="RefSeq" id="XP_033399763.1">
    <property type="nucleotide sequence ID" value="XM_033535547.1"/>
</dbReference>
<evidence type="ECO:0000313" key="3">
    <source>
        <dbReference type="Proteomes" id="UP000799438"/>
    </source>
</evidence>
<evidence type="ECO:0000313" key="2">
    <source>
        <dbReference type="EMBL" id="KAF2144051.1"/>
    </source>
</evidence>
<name>A0A6A6BNC7_9PEZI</name>
<dbReference type="AlphaFoldDB" id="A0A6A6BNC7"/>
<feature type="region of interest" description="Disordered" evidence="1">
    <location>
        <begin position="1"/>
        <end position="34"/>
    </location>
</feature>
<evidence type="ECO:0000256" key="1">
    <source>
        <dbReference type="SAM" id="MobiDB-lite"/>
    </source>
</evidence>
<reference evidence="2" key="1">
    <citation type="journal article" date="2020" name="Stud. Mycol.">
        <title>101 Dothideomycetes genomes: a test case for predicting lifestyles and emergence of pathogens.</title>
        <authorList>
            <person name="Haridas S."/>
            <person name="Albert R."/>
            <person name="Binder M."/>
            <person name="Bloem J."/>
            <person name="Labutti K."/>
            <person name="Salamov A."/>
            <person name="Andreopoulos B."/>
            <person name="Baker S."/>
            <person name="Barry K."/>
            <person name="Bills G."/>
            <person name="Bluhm B."/>
            <person name="Cannon C."/>
            <person name="Castanera R."/>
            <person name="Culley D."/>
            <person name="Daum C."/>
            <person name="Ezra D."/>
            <person name="Gonzalez J."/>
            <person name="Henrissat B."/>
            <person name="Kuo A."/>
            <person name="Liang C."/>
            <person name="Lipzen A."/>
            <person name="Lutzoni F."/>
            <person name="Magnuson J."/>
            <person name="Mondo S."/>
            <person name="Nolan M."/>
            <person name="Ohm R."/>
            <person name="Pangilinan J."/>
            <person name="Park H.-J."/>
            <person name="Ramirez L."/>
            <person name="Alfaro M."/>
            <person name="Sun H."/>
            <person name="Tritt A."/>
            <person name="Yoshinaga Y."/>
            <person name="Zwiers L.-H."/>
            <person name="Turgeon B."/>
            <person name="Goodwin S."/>
            <person name="Spatafora J."/>
            <person name="Crous P."/>
            <person name="Grigoriev I."/>
        </authorList>
    </citation>
    <scope>NUCLEOTIDE SEQUENCE</scope>
    <source>
        <strain evidence="2">CBS 121167</strain>
    </source>
</reference>
<dbReference type="Proteomes" id="UP000799438">
    <property type="component" value="Unassembled WGS sequence"/>
</dbReference>
<feature type="compositionally biased region" description="Polar residues" evidence="1">
    <location>
        <begin position="11"/>
        <end position="24"/>
    </location>
</feature>
<dbReference type="GeneID" id="54293041"/>
<accession>A0A6A6BNC7</accession>
<sequence>MYVRAAPTRQAKASQGIPRSQTSHPRPHPHLHLQYTRTHPPAVSQLVRPNLQYASTANSRAVQLNAAQCRRVGRCGGGASKQASRQSTLARTAHGKWAP</sequence>
<dbReference type="EMBL" id="ML995480">
    <property type="protein sequence ID" value="KAF2144051.1"/>
    <property type="molecule type" value="Genomic_DNA"/>
</dbReference>
<feature type="region of interest" description="Disordered" evidence="1">
    <location>
        <begin position="75"/>
        <end position="99"/>
    </location>
</feature>